<dbReference type="InterPro" id="IPR041122">
    <property type="entry name" value="RecJ_OB"/>
</dbReference>
<dbReference type="PANTHER" id="PTHR30255">
    <property type="entry name" value="SINGLE-STRANDED-DNA-SPECIFIC EXONUCLEASE RECJ"/>
    <property type="match status" value="1"/>
</dbReference>
<dbReference type="PANTHER" id="PTHR30255:SF2">
    <property type="entry name" value="SINGLE-STRANDED-DNA-SPECIFIC EXONUCLEASE RECJ"/>
    <property type="match status" value="1"/>
</dbReference>
<dbReference type="Gene3D" id="3.90.1640.30">
    <property type="match status" value="1"/>
</dbReference>
<dbReference type="GO" id="GO:0008409">
    <property type="term" value="F:5'-3' exonuclease activity"/>
    <property type="evidence" value="ECO:0007669"/>
    <property type="project" value="InterPro"/>
</dbReference>
<protein>
    <recommendedName>
        <fullName evidence="2">Single-stranded-DNA-specific exonuclease RecJ</fullName>
    </recommendedName>
</protein>
<dbReference type="Gene3D" id="3.10.310.30">
    <property type="match status" value="1"/>
</dbReference>
<keyword evidence="3" id="KW-0540">Nuclease</keyword>
<dbReference type="SUPFAM" id="SSF64182">
    <property type="entry name" value="DHH phosphoesterases"/>
    <property type="match status" value="1"/>
</dbReference>
<dbReference type="InterPro" id="IPR051673">
    <property type="entry name" value="SSDNA_exonuclease_RecJ"/>
</dbReference>
<dbReference type="Pfam" id="PF01368">
    <property type="entry name" value="DHH"/>
    <property type="match status" value="1"/>
</dbReference>
<comment type="caution">
    <text evidence="9">The sequence shown here is derived from an EMBL/GenBank/DDBJ whole genome shotgun (WGS) entry which is preliminary data.</text>
</comment>
<feature type="domain" description="DHHA1" evidence="7">
    <location>
        <begin position="347"/>
        <end position="439"/>
    </location>
</feature>
<reference evidence="9 10" key="1">
    <citation type="journal article" date="2013" name="Genome Announc.">
        <title>Draft Genome Sequence of the Cellulolytic Bacterium Clostridium papyrosolvens C7 (ATCC 700395).</title>
        <authorList>
            <person name="Zepeda V."/>
            <person name="Dassa B."/>
            <person name="Borovok I."/>
            <person name="Lamed R."/>
            <person name="Bayer E.A."/>
            <person name="Cate J.H."/>
        </authorList>
    </citation>
    <scope>NUCLEOTIDE SEQUENCE [LARGE SCALE GENOMIC DNA]</scope>
    <source>
        <strain evidence="9 10">C7</strain>
    </source>
</reference>
<dbReference type="GO" id="GO:0003676">
    <property type="term" value="F:nucleic acid binding"/>
    <property type="evidence" value="ECO:0007669"/>
    <property type="project" value="InterPro"/>
</dbReference>
<dbReference type="Pfam" id="PF02272">
    <property type="entry name" value="DHHA1"/>
    <property type="match status" value="1"/>
</dbReference>
<evidence type="ECO:0000256" key="4">
    <source>
        <dbReference type="ARBA" id="ARBA00022801"/>
    </source>
</evidence>
<dbReference type="InterPro" id="IPR004610">
    <property type="entry name" value="RecJ"/>
</dbReference>
<evidence type="ECO:0000256" key="1">
    <source>
        <dbReference type="ARBA" id="ARBA00005915"/>
    </source>
</evidence>
<sequence length="578" mass="65000">MDLQKWILRNPKFDFKKMSKELGISELLCRIIVNRGIKDLDNARKFIKADLQGLNDPRLMKDMVKGVSIVKEKIKLNKKIRIIGDYDVDGVVSTYILYKALARCGAAVDYAIPHRILDGYGISNSLVENALNDGIDTIITCDNGIAAKEQIQFAKESGMTVIVTDHHDVPDIIPEADAIIDMKQADCQYPFKLLCGAGVAFKFTQVLYGELYIPREEESEFYEFVAIATVCDVVDLTEENRILVRQGLSAISDTKNIGLNALLQKTGILGKSIGVYHLGFIIGPCINASGRLDWAMKGLKLLLTDGQQEAEDLATELYELNNERKSMTVKGVEETIETIENSDLKGDRVLVVYKPDIHESIAGIIAGKVRERYNVPTFILTRGENCVKGSGRSIEEYNMFEELLKCKELFTKFGGHPMAAGFSLEADKVDILRERVNRITTLTDDDLIPKIYIDAHIPLSAINLRTAEELNYLEPYGKGNTKPLFAEKNISIKRAGVFGNERKVLKLRLQGGNSFSDCIYFGNIDEFDAYVAERFGNAELQNMYAGRANKIKLDMIFNIDINEYNGYRNVQIVLQYYR</sequence>
<dbReference type="InterPro" id="IPR038763">
    <property type="entry name" value="DHH_sf"/>
</dbReference>
<gene>
    <name evidence="9" type="ORF">L323_04555</name>
</gene>
<evidence type="ECO:0000259" key="8">
    <source>
        <dbReference type="Pfam" id="PF17768"/>
    </source>
</evidence>
<accession>U4R3V6</accession>
<keyword evidence="4" id="KW-0378">Hydrolase</keyword>
<evidence type="ECO:0000256" key="3">
    <source>
        <dbReference type="ARBA" id="ARBA00022722"/>
    </source>
</evidence>
<dbReference type="PATRIC" id="fig|1330534.3.peg.913"/>
<evidence type="ECO:0000259" key="6">
    <source>
        <dbReference type="Pfam" id="PF01368"/>
    </source>
</evidence>
<dbReference type="Pfam" id="PF17768">
    <property type="entry name" value="RecJ_OB"/>
    <property type="match status" value="1"/>
</dbReference>
<proteinExistence type="inferred from homology"/>
<dbReference type="Proteomes" id="UP000016860">
    <property type="component" value="Unassembled WGS sequence"/>
</dbReference>
<feature type="domain" description="DDH" evidence="6">
    <location>
        <begin position="79"/>
        <end position="228"/>
    </location>
</feature>
<dbReference type="InterPro" id="IPR003156">
    <property type="entry name" value="DHHA1_dom"/>
</dbReference>
<feature type="domain" description="RecJ OB" evidence="8">
    <location>
        <begin position="453"/>
        <end position="575"/>
    </location>
</feature>
<dbReference type="EMBL" id="ATAY01000020">
    <property type="protein sequence ID" value="EPR13169.1"/>
    <property type="molecule type" value="Genomic_DNA"/>
</dbReference>
<name>U4R3V6_9FIRM</name>
<dbReference type="AlphaFoldDB" id="U4R3V6"/>
<evidence type="ECO:0000259" key="7">
    <source>
        <dbReference type="Pfam" id="PF02272"/>
    </source>
</evidence>
<dbReference type="GO" id="GO:0006310">
    <property type="term" value="P:DNA recombination"/>
    <property type="evidence" value="ECO:0007669"/>
    <property type="project" value="InterPro"/>
</dbReference>
<evidence type="ECO:0000256" key="2">
    <source>
        <dbReference type="ARBA" id="ARBA00019841"/>
    </source>
</evidence>
<dbReference type="InterPro" id="IPR001667">
    <property type="entry name" value="DDH_dom"/>
</dbReference>
<organism evidence="9 10">
    <name type="scientific">Ruminiclostridium papyrosolvens C7</name>
    <dbReference type="NCBI Taxonomy" id="1330534"/>
    <lineage>
        <taxon>Bacteria</taxon>
        <taxon>Bacillati</taxon>
        <taxon>Bacillota</taxon>
        <taxon>Clostridia</taxon>
        <taxon>Eubacteriales</taxon>
        <taxon>Oscillospiraceae</taxon>
        <taxon>Ruminiclostridium</taxon>
    </lineage>
</organism>
<dbReference type="STRING" id="1330534.L323_04555"/>
<evidence type="ECO:0000256" key="5">
    <source>
        <dbReference type="ARBA" id="ARBA00022839"/>
    </source>
</evidence>
<evidence type="ECO:0000313" key="9">
    <source>
        <dbReference type="EMBL" id="EPR13169.1"/>
    </source>
</evidence>
<evidence type="ECO:0000313" key="10">
    <source>
        <dbReference type="Proteomes" id="UP000016860"/>
    </source>
</evidence>
<dbReference type="GO" id="GO:0006281">
    <property type="term" value="P:DNA repair"/>
    <property type="evidence" value="ECO:0007669"/>
    <property type="project" value="InterPro"/>
</dbReference>
<comment type="similarity">
    <text evidence="1">Belongs to the RecJ family.</text>
</comment>
<dbReference type="NCBIfam" id="TIGR00644">
    <property type="entry name" value="recJ"/>
    <property type="match status" value="1"/>
</dbReference>
<keyword evidence="5" id="KW-0269">Exonuclease</keyword>